<organism evidence="1 2">
    <name type="scientific">Actinocorallia herbida</name>
    <dbReference type="NCBI Taxonomy" id="58109"/>
    <lineage>
        <taxon>Bacteria</taxon>
        <taxon>Bacillati</taxon>
        <taxon>Actinomycetota</taxon>
        <taxon>Actinomycetes</taxon>
        <taxon>Streptosporangiales</taxon>
        <taxon>Thermomonosporaceae</taxon>
        <taxon>Actinocorallia</taxon>
    </lineage>
</organism>
<protein>
    <submittedName>
        <fullName evidence="1">Uncharacterized protein</fullName>
    </submittedName>
</protein>
<keyword evidence="2" id="KW-1185">Reference proteome</keyword>
<proteinExistence type="predicted"/>
<evidence type="ECO:0000313" key="1">
    <source>
        <dbReference type="EMBL" id="ROO91316.1"/>
    </source>
</evidence>
<gene>
    <name evidence="1" type="ORF">EDD29_9069</name>
</gene>
<dbReference type="Proteomes" id="UP000272400">
    <property type="component" value="Unassembled WGS sequence"/>
</dbReference>
<accession>A0A3N1DCW7</accession>
<comment type="caution">
    <text evidence="1">The sequence shown here is derived from an EMBL/GenBank/DDBJ whole genome shotgun (WGS) entry which is preliminary data.</text>
</comment>
<reference evidence="1 2" key="1">
    <citation type="submission" date="2018-11" db="EMBL/GenBank/DDBJ databases">
        <title>Sequencing the genomes of 1000 actinobacteria strains.</title>
        <authorList>
            <person name="Klenk H.-P."/>
        </authorList>
    </citation>
    <scope>NUCLEOTIDE SEQUENCE [LARGE SCALE GENOMIC DNA]</scope>
    <source>
        <strain evidence="1 2">DSM 44254</strain>
    </source>
</reference>
<evidence type="ECO:0000313" key="2">
    <source>
        <dbReference type="Proteomes" id="UP000272400"/>
    </source>
</evidence>
<dbReference type="AlphaFoldDB" id="A0A3N1DCW7"/>
<dbReference type="EMBL" id="RJKE01000001">
    <property type="protein sequence ID" value="ROO91316.1"/>
    <property type="molecule type" value="Genomic_DNA"/>
</dbReference>
<name>A0A3N1DCW7_9ACTN</name>
<dbReference type="RefSeq" id="WP_148086311.1">
    <property type="nucleotide sequence ID" value="NZ_RJKE01000001.1"/>
</dbReference>
<dbReference type="OrthoDB" id="6064656at2"/>
<sequence length="153" mass="16965">MAKPPAVWNAIGGLRREIESAEVVGGMSADTAWRAFLRFARLRYDVAEVPDADGLLFQYGTHAVAGARTFVLNFTGQFELTDSDGGHDHYLHVRCDLEYEAAPALERLGTYSAWFFHDSGEDLTNWCESLRGSPVWSEVDRLPVGLTVSADRV</sequence>